<sequence length="252" mass="27633">MLSSWKLLAPSLRPDATLQRDGWLSPRAGGGSMLALASEGLFEPINLIVSGQSDAFILTEEGFLDYARSIGFSFECLRQHRGGYQQANLGDGKGWENELFELREVLVGADPGDWIGTCVESFTGGNHFRAWQQNGSAADTGAWFLAVSKEKSLRFSHTIDHDGYNVGRDLMVGQALRPSCWAGRCWQASVEWANDLLAPGSDGINHGISQDGRVAILFIEETFDTRIGESKETPFAKPPRQRSGLVADRARL</sequence>
<reference evidence="2 3" key="1">
    <citation type="journal article" date="2018" name="Mol. Biol. Evol.">
        <title>Broad Genomic Sampling Reveals a Smut Pathogenic Ancestry of the Fungal Clade Ustilaginomycotina.</title>
        <authorList>
            <person name="Kijpornyongpan T."/>
            <person name="Mondo S.J."/>
            <person name="Barry K."/>
            <person name="Sandor L."/>
            <person name="Lee J."/>
            <person name="Lipzen A."/>
            <person name="Pangilinan J."/>
            <person name="LaButti K."/>
            <person name="Hainaut M."/>
            <person name="Henrissat B."/>
            <person name="Grigoriev I.V."/>
            <person name="Spatafora J.W."/>
            <person name="Aime M.C."/>
        </authorList>
    </citation>
    <scope>NUCLEOTIDE SEQUENCE [LARGE SCALE GENOMIC DNA]</scope>
    <source>
        <strain evidence="2 3">MCA 4718</strain>
    </source>
</reference>
<dbReference type="OrthoDB" id="2310204at2759"/>
<evidence type="ECO:0000313" key="2">
    <source>
        <dbReference type="EMBL" id="PWN22148.1"/>
    </source>
</evidence>
<gene>
    <name evidence="2" type="ORF">BCV69DRAFT_246068</name>
</gene>
<keyword evidence="3" id="KW-1185">Reference proteome</keyword>
<evidence type="ECO:0000313" key="3">
    <source>
        <dbReference type="Proteomes" id="UP000245942"/>
    </source>
</evidence>
<dbReference type="Proteomes" id="UP000245942">
    <property type="component" value="Unassembled WGS sequence"/>
</dbReference>
<dbReference type="RefSeq" id="XP_025349308.1">
    <property type="nucleotide sequence ID" value="XM_025490190.1"/>
</dbReference>
<accession>A0A316UBB0</accession>
<proteinExistence type="predicted"/>
<dbReference type="AlphaFoldDB" id="A0A316UBB0"/>
<organism evidence="2 3">
    <name type="scientific">Pseudomicrostroma glucosiphilum</name>
    <dbReference type="NCBI Taxonomy" id="1684307"/>
    <lineage>
        <taxon>Eukaryota</taxon>
        <taxon>Fungi</taxon>
        <taxon>Dikarya</taxon>
        <taxon>Basidiomycota</taxon>
        <taxon>Ustilaginomycotina</taxon>
        <taxon>Exobasidiomycetes</taxon>
        <taxon>Microstromatales</taxon>
        <taxon>Microstromatales incertae sedis</taxon>
        <taxon>Pseudomicrostroma</taxon>
    </lineage>
</organism>
<dbReference type="STRING" id="1684307.A0A316UBB0"/>
<dbReference type="EMBL" id="KZ819323">
    <property type="protein sequence ID" value="PWN22148.1"/>
    <property type="molecule type" value="Genomic_DNA"/>
</dbReference>
<protein>
    <submittedName>
        <fullName evidence="2">Uncharacterized protein</fullName>
    </submittedName>
</protein>
<feature type="region of interest" description="Disordered" evidence="1">
    <location>
        <begin position="229"/>
        <end position="252"/>
    </location>
</feature>
<dbReference type="GeneID" id="37011924"/>
<name>A0A316UBB0_9BASI</name>
<evidence type="ECO:0000256" key="1">
    <source>
        <dbReference type="SAM" id="MobiDB-lite"/>
    </source>
</evidence>